<protein>
    <submittedName>
        <fullName evidence="1">Uncharacterized protein</fullName>
    </submittedName>
</protein>
<reference evidence="1 2" key="1">
    <citation type="submission" date="2018-06" db="EMBL/GenBank/DDBJ databases">
        <authorList>
            <consortium name="Pathogen Informatics"/>
            <person name="Doyle S."/>
        </authorList>
    </citation>
    <scope>NUCLEOTIDE SEQUENCE [LARGE SCALE GENOMIC DNA]</scope>
    <source>
        <strain evidence="1 2">NCTC9504</strain>
    </source>
</reference>
<proteinExistence type="predicted"/>
<organism evidence="1 2">
    <name type="scientific">Klebsiella pneumoniae subsp. pneumoniae</name>
    <dbReference type="NCBI Taxonomy" id="72407"/>
    <lineage>
        <taxon>Bacteria</taxon>
        <taxon>Pseudomonadati</taxon>
        <taxon>Pseudomonadota</taxon>
        <taxon>Gammaproteobacteria</taxon>
        <taxon>Enterobacterales</taxon>
        <taxon>Enterobacteriaceae</taxon>
        <taxon>Klebsiella/Raoultella group</taxon>
        <taxon>Klebsiella</taxon>
        <taxon>Klebsiella pneumoniae complex</taxon>
    </lineage>
</organism>
<evidence type="ECO:0000313" key="1">
    <source>
        <dbReference type="EMBL" id="STV14398.1"/>
    </source>
</evidence>
<gene>
    <name evidence="1" type="ORF">NCTC9504_05815</name>
</gene>
<dbReference type="EMBL" id="UGMA01000005">
    <property type="protein sequence ID" value="STV14398.1"/>
    <property type="molecule type" value="Genomic_DNA"/>
</dbReference>
<dbReference type="AlphaFoldDB" id="A0A378AM85"/>
<accession>A0A378AM85</accession>
<sequence length="205" mass="21410">MAGSQIVDAAVQAERPPAGEHRLHRLTLQQTGELGANVGFHQGVQRMARGLRVGAGAGAGGSLNTTPIGNLRNFLMQGAAQLADAASQRRGLLRQRQGGQGERRLHTAAAVVAAKHHPLHLKVVEGILQDAHDVVVGGVEHVGDIAVDKELAGLTAGEHLGGHAAVGAADPQRVGPLPVDPFFEIIRIMLTLLQRPAAVAGQQRF</sequence>
<dbReference type="AntiFam" id="ANF00103">
    <property type="entry name" value="Shadow ORF (opposite can)"/>
</dbReference>
<dbReference type="Proteomes" id="UP000254020">
    <property type="component" value="Unassembled WGS sequence"/>
</dbReference>
<name>A0A378AM85_KLEPN</name>
<evidence type="ECO:0000313" key="2">
    <source>
        <dbReference type="Proteomes" id="UP000254020"/>
    </source>
</evidence>